<dbReference type="RefSeq" id="XP_066007976.1">
    <property type="nucleotide sequence ID" value="XM_066152732.1"/>
</dbReference>
<organism evidence="7 8">
    <name type="scientific">Colletotrichum fructicola (strain Nara gc5)</name>
    <name type="common">Anthracnose fungus</name>
    <name type="synonym">Colletotrichum gloeosporioides (strain Nara gc5)</name>
    <dbReference type="NCBI Taxonomy" id="1213859"/>
    <lineage>
        <taxon>Eukaryota</taxon>
        <taxon>Fungi</taxon>
        <taxon>Dikarya</taxon>
        <taxon>Ascomycota</taxon>
        <taxon>Pezizomycotina</taxon>
        <taxon>Sordariomycetes</taxon>
        <taxon>Hypocreomycetidae</taxon>
        <taxon>Glomerellales</taxon>
        <taxon>Glomerellaceae</taxon>
        <taxon>Colletotrichum</taxon>
        <taxon>Colletotrichum gloeosporioides species complex</taxon>
    </lineage>
</organism>
<comment type="subcellular location">
    <subcellularLocation>
        <location evidence="1">Nucleus</location>
    </subcellularLocation>
</comment>
<evidence type="ECO:0000256" key="3">
    <source>
        <dbReference type="ARBA" id="ARBA00022771"/>
    </source>
</evidence>
<dbReference type="AlphaFoldDB" id="A0A7J6ISM1"/>
<dbReference type="InterPro" id="IPR012337">
    <property type="entry name" value="RNaseH-like_sf"/>
</dbReference>
<dbReference type="InterPro" id="IPR052035">
    <property type="entry name" value="ZnF_BED_domain_contain"/>
</dbReference>
<reference evidence="7 8" key="2">
    <citation type="submission" date="2020-04" db="EMBL/GenBank/DDBJ databases">
        <title>Genome sequencing and assembly of multiple isolates from the Colletotrichum gloeosporioides species complex.</title>
        <authorList>
            <person name="Gan P."/>
            <person name="Shirasu K."/>
        </authorList>
    </citation>
    <scope>NUCLEOTIDE SEQUENCE [LARGE SCALE GENOMIC DNA]</scope>
    <source>
        <strain evidence="7 8">Nara gc5</strain>
    </source>
</reference>
<evidence type="ECO:0000313" key="7">
    <source>
        <dbReference type="EMBL" id="KAF4479401.1"/>
    </source>
</evidence>
<sequence length="805" mass="92260">MVLVNVRDLLQALCPQDLTEICIQIVVSLLLSSISVVRWRPLNMSTTPAILHSTPTPPPNAFSQLSRHRSISSQLEQSKNHPLPDRPSFEDLFRVVINNKAYVQESELWRKGARERTSWIGSHGWFFVLCQSDGQPGASYWACRYCDLKGKQIILDIKATSASEHLKKNHAREIEAVSVGSEGSEGPDDVPYKRRRLDFTGMTKHHAKSVQNAAICLIIEANLPFSFYENPAFQSMISGISMKLETLPRSATSMVHALEGIWRHQKEVIRQELLHADSEIHLAFDLWTSPGRQAIMGVTAHFITREKGPQVRLIAMRKQLGAHDGVNLANTLEEVIRDWGITNQVRTFVSDNASSNDTCIASLIPRLEPSAKKKQDAQARRIRCFGHILNLVSKAFLFGKDSESFERQSDAYVLLQQDEADLKHWRKAGPIGKLHNIVKFVRASPQRTQRFKNLSREISEGSGQSSDILLSQQTFREVELIQDNATRWNSTYLMIERAIRLKDEVDGFCSSQSVKDPVPAQDILTSDDWLQLTEIMTILRPIWKITLRTQGFGQDGSYGRLWEVITAMEYLLSHFEGWKTFYNDTSSGDSQDLESEELQAFSQETSQRSTRSGYRQVPSYAQGSQASQRRFNESLLPAHTRQEYINSISNLEEMGSSGQQYLRTSINNGWKKLDEYYALTEESPLYAAALLLHPGFNMKYLEKNWRSPRQQEWVSNAKLALKRYFNRWYPSEEGEGMRNTRQRPEPHDPDDFEQWVQAEATVLEGEEDDEEVDELEKYLGLQRQANCNPVEWWFAHEEEYPRLII</sequence>
<dbReference type="SUPFAM" id="SSF53098">
    <property type="entry name" value="Ribonuclease H-like"/>
    <property type="match status" value="1"/>
</dbReference>
<evidence type="ECO:0000256" key="2">
    <source>
        <dbReference type="ARBA" id="ARBA00022723"/>
    </source>
</evidence>
<dbReference type="EMBL" id="ANPB02000007">
    <property type="protein sequence ID" value="KAF4479401.1"/>
    <property type="molecule type" value="Genomic_DNA"/>
</dbReference>
<keyword evidence="8" id="KW-1185">Reference proteome</keyword>
<keyword evidence="4" id="KW-0862">Zinc</keyword>
<evidence type="ECO:0000256" key="4">
    <source>
        <dbReference type="ARBA" id="ARBA00022833"/>
    </source>
</evidence>
<dbReference type="PANTHER" id="PTHR46481:SF10">
    <property type="entry name" value="ZINC FINGER BED DOMAIN-CONTAINING PROTEIN 39"/>
    <property type="match status" value="1"/>
</dbReference>
<evidence type="ECO:0000313" key="8">
    <source>
        <dbReference type="Proteomes" id="UP000011096"/>
    </source>
</evidence>
<gene>
    <name evidence="7" type="ORF">CGGC5_v012666</name>
</gene>
<dbReference type="Proteomes" id="UP000011096">
    <property type="component" value="Unassembled WGS sequence"/>
</dbReference>
<name>A0A7J6ISM1_COLFN</name>
<keyword evidence="3" id="KW-0863">Zinc-finger</keyword>
<evidence type="ECO:0000256" key="1">
    <source>
        <dbReference type="ARBA" id="ARBA00004123"/>
    </source>
</evidence>
<dbReference type="GO" id="GO:0005634">
    <property type="term" value="C:nucleus"/>
    <property type="evidence" value="ECO:0007669"/>
    <property type="project" value="UniProtKB-SubCell"/>
</dbReference>
<evidence type="ECO:0000256" key="5">
    <source>
        <dbReference type="ARBA" id="ARBA00023242"/>
    </source>
</evidence>
<keyword evidence="5" id="KW-0539">Nucleus</keyword>
<dbReference type="PANTHER" id="PTHR46481">
    <property type="entry name" value="ZINC FINGER BED DOMAIN-CONTAINING PROTEIN 4"/>
    <property type="match status" value="1"/>
</dbReference>
<dbReference type="OrthoDB" id="4849884at2759"/>
<reference evidence="7 8" key="1">
    <citation type="submission" date="2012-08" db="EMBL/GenBank/DDBJ databases">
        <authorList>
            <person name="Gan P.H.P."/>
            <person name="Ikeda K."/>
            <person name="Irieda H."/>
            <person name="Narusaka M."/>
            <person name="O'Connell R.J."/>
            <person name="Narusaka Y."/>
            <person name="Takano Y."/>
            <person name="Kubo Y."/>
            <person name="Shirasu K."/>
        </authorList>
    </citation>
    <scope>NUCLEOTIDE SEQUENCE [LARGE SCALE GENOMIC DNA]</scope>
    <source>
        <strain evidence="7 8">Nara gc5</strain>
    </source>
</reference>
<keyword evidence="2" id="KW-0479">Metal-binding</keyword>
<feature type="compositionally biased region" description="Polar residues" evidence="6">
    <location>
        <begin position="600"/>
        <end position="628"/>
    </location>
</feature>
<proteinExistence type="predicted"/>
<dbReference type="GeneID" id="90980225"/>
<comment type="caution">
    <text evidence="7">The sequence shown here is derived from an EMBL/GenBank/DDBJ whole genome shotgun (WGS) entry which is preliminary data.</text>
</comment>
<evidence type="ECO:0000256" key="6">
    <source>
        <dbReference type="SAM" id="MobiDB-lite"/>
    </source>
</evidence>
<accession>A0A7J6ISM1</accession>
<dbReference type="InParanoid" id="A0A7J6ISM1"/>
<feature type="region of interest" description="Disordered" evidence="6">
    <location>
        <begin position="589"/>
        <end position="628"/>
    </location>
</feature>
<dbReference type="GO" id="GO:0008270">
    <property type="term" value="F:zinc ion binding"/>
    <property type="evidence" value="ECO:0007669"/>
    <property type="project" value="UniProtKB-KW"/>
</dbReference>
<protein>
    <submittedName>
        <fullName evidence="7">Putative AC9 transposase</fullName>
    </submittedName>
</protein>